<evidence type="ECO:0000256" key="3">
    <source>
        <dbReference type="ARBA" id="ARBA00022670"/>
    </source>
</evidence>
<evidence type="ECO:0000256" key="5">
    <source>
        <dbReference type="ARBA" id="ARBA00022801"/>
    </source>
</evidence>
<dbReference type="PIR" id="T32025">
    <property type="entry name" value="T32025"/>
</dbReference>
<dbReference type="AlphaFoldDB" id="O16789"/>
<dbReference type="GeneID" id="173683"/>
<dbReference type="Bgee" id="WBGene00017554">
    <property type="expression patterns" value="Expressed in adult organism and 1 other cell type or tissue"/>
</dbReference>
<dbReference type="GO" id="GO:0005886">
    <property type="term" value="C:plasma membrane"/>
    <property type="evidence" value="ECO:0000318"/>
    <property type="project" value="GO_Central"/>
</dbReference>
<protein>
    <submittedName>
        <fullName evidence="11">Neprilysin</fullName>
    </submittedName>
</protein>
<dbReference type="PhylomeDB" id="O16789"/>
<evidence type="ECO:0000259" key="9">
    <source>
        <dbReference type="Pfam" id="PF01431"/>
    </source>
</evidence>
<comment type="cofactor">
    <cofactor evidence="1">
        <name>Zn(2+)</name>
        <dbReference type="ChEBI" id="CHEBI:29105"/>
    </cofactor>
</comment>
<dbReference type="InterPro" id="IPR042089">
    <property type="entry name" value="Peptidase_M13_dom_2"/>
</dbReference>
<dbReference type="GO" id="GO:0004222">
    <property type="term" value="F:metalloendopeptidase activity"/>
    <property type="evidence" value="ECO:0000318"/>
    <property type="project" value="GO_Central"/>
</dbReference>
<dbReference type="HOGENOM" id="CLU_006187_5_0_1"/>
<evidence type="ECO:0000313" key="12">
    <source>
        <dbReference type="Proteomes" id="UP000001940"/>
    </source>
</evidence>
<dbReference type="RefSeq" id="NP_494531.2">
    <property type="nucleotide sequence ID" value="NM_062130.4"/>
</dbReference>
<dbReference type="eggNOG" id="KOG3624">
    <property type="taxonomic scope" value="Eukaryota"/>
</dbReference>
<evidence type="ECO:0000259" key="10">
    <source>
        <dbReference type="Pfam" id="PF05649"/>
    </source>
</evidence>
<dbReference type="Pfam" id="PF05649">
    <property type="entry name" value="Peptidase_M13_N"/>
    <property type="match status" value="1"/>
</dbReference>
<keyword evidence="5" id="KW-0378">Hydrolase</keyword>
<name>O16789_CAEEL</name>
<feature type="domain" description="Peptidase M13 N-terminal" evidence="10">
    <location>
        <begin position="87"/>
        <end position="439"/>
    </location>
</feature>
<dbReference type="InterPro" id="IPR018497">
    <property type="entry name" value="Peptidase_M13_C"/>
</dbReference>
<dbReference type="CTD" id="173683"/>
<dbReference type="OrthoDB" id="6475849at2759"/>
<comment type="similarity">
    <text evidence="2">Belongs to the peptidase M13 family.</text>
</comment>
<dbReference type="Proteomes" id="UP000001940">
    <property type="component" value="Chromosome II"/>
</dbReference>
<dbReference type="PIR" id="D88099">
    <property type="entry name" value="D88099"/>
</dbReference>
<dbReference type="Pfam" id="PF01431">
    <property type="entry name" value="Peptidase_M13"/>
    <property type="match status" value="1"/>
</dbReference>
<evidence type="ECO:0000256" key="1">
    <source>
        <dbReference type="ARBA" id="ARBA00001947"/>
    </source>
</evidence>
<feature type="transmembrane region" description="Helical" evidence="8">
    <location>
        <begin position="32"/>
        <end position="51"/>
    </location>
</feature>
<evidence type="ECO:0000313" key="11">
    <source>
        <dbReference type="EMBL" id="CCD64731.1"/>
    </source>
</evidence>
<dbReference type="InParanoid" id="O16789"/>
<dbReference type="STRING" id="6239.F18A12.5.1"/>
<dbReference type="SMR" id="O16789"/>
<feature type="domain" description="Peptidase M13 C-terminal" evidence="9">
    <location>
        <begin position="492"/>
        <end position="698"/>
    </location>
</feature>
<dbReference type="AGR" id="WB:WBGene00017554"/>
<keyword evidence="8" id="KW-0472">Membrane</keyword>
<keyword evidence="8" id="KW-1133">Transmembrane helix</keyword>
<dbReference type="PROSITE" id="PS51885">
    <property type="entry name" value="NEPRILYSIN"/>
    <property type="match status" value="1"/>
</dbReference>
<keyword evidence="7" id="KW-0482">Metalloprotease</keyword>
<keyword evidence="8" id="KW-0812">Transmembrane</keyword>
<accession>O16789</accession>
<dbReference type="PaxDb" id="6239-F18A12.5"/>
<dbReference type="OMA" id="IGHEASW"/>
<dbReference type="InterPro" id="IPR008753">
    <property type="entry name" value="Peptidase_M13_N"/>
</dbReference>
<dbReference type="EMBL" id="BX284602">
    <property type="protein sequence ID" value="CCD64731.1"/>
    <property type="molecule type" value="Genomic_DNA"/>
</dbReference>
<evidence type="ECO:0000256" key="7">
    <source>
        <dbReference type="ARBA" id="ARBA00023049"/>
    </source>
</evidence>
<dbReference type="UCSC" id="F18A12.5">
    <property type="organism name" value="c. elegans"/>
</dbReference>
<dbReference type="Gene3D" id="1.10.1380.10">
    <property type="entry name" value="Neutral endopeptidase , domain2"/>
    <property type="match status" value="1"/>
</dbReference>
<evidence type="ECO:0000256" key="2">
    <source>
        <dbReference type="ARBA" id="ARBA00007357"/>
    </source>
</evidence>
<keyword evidence="12" id="KW-1185">Reference proteome</keyword>
<dbReference type="Reactome" id="R-CEL-2022377">
    <property type="pathway name" value="Metabolism of Angiotensinogen to Angiotensins"/>
</dbReference>
<evidence type="ECO:0000313" key="13">
    <source>
        <dbReference type="WormBase" id="F18A12.5"/>
    </source>
</evidence>
<dbReference type="Gene3D" id="3.40.390.10">
    <property type="entry name" value="Collagenase (Catalytic Domain)"/>
    <property type="match status" value="1"/>
</dbReference>
<organism evidence="11 12">
    <name type="scientific">Caenorhabditis elegans</name>
    <dbReference type="NCBI Taxonomy" id="6239"/>
    <lineage>
        <taxon>Eukaryota</taxon>
        <taxon>Metazoa</taxon>
        <taxon>Ecdysozoa</taxon>
        <taxon>Nematoda</taxon>
        <taxon>Chromadorea</taxon>
        <taxon>Rhabditida</taxon>
        <taxon>Rhabditina</taxon>
        <taxon>Rhabditomorpha</taxon>
        <taxon>Rhabditoidea</taxon>
        <taxon>Rhabditidae</taxon>
        <taxon>Peloderinae</taxon>
        <taxon>Caenorhabditis</taxon>
    </lineage>
</organism>
<keyword evidence="6" id="KW-0862">Zinc</keyword>
<reference evidence="11 12" key="1">
    <citation type="journal article" date="1998" name="Science">
        <title>Genome sequence of the nematode C. elegans: a platform for investigating biology.</title>
        <authorList>
            <consortium name="The C. elegans sequencing consortium"/>
            <person name="Sulson J.E."/>
            <person name="Waterston R."/>
        </authorList>
    </citation>
    <scope>NUCLEOTIDE SEQUENCE [LARGE SCALE GENOMIC DNA]</scope>
    <source>
        <strain evidence="11 12">Bristol N2</strain>
    </source>
</reference>
<evidence type="ECO:0000256" key="6">
    <source>
        <dbReference type="ARBA" id="ARBA00022833"/>
    </source>
</evidence>
<dbReference type="Reactome" id="R-CEL-5578768">
    <property type="pathway name" value="Physiological factors"/>
</dbReference>
<dbReference type="FunCoup" id="O16789">
    <property type="interactions" value="261"/>
</dbReference>
<dbReference type="GO" id="GO:0016485">
    <property type="term" value="P:protein processing"/>
    <property type="evidence" value="ECO:0000318"/>
    <property type="project" value="GO_Central"/>
</dbReference>
<dbReference type="GO" id="GO:0046872">
    <property type="term" value="F:metal ion binding"/>
    <property type="evidence" value="ECO:0007669"/>
    <property type="project" value="UniProtKB-KW"/>
</dbReference>
<dbReference type="PIR" id="D88098">
    <property type="entry name" value="D88098"/>
</dbReference>
<dbReference type="KEGG" id="cel:CELE_F18A12.5"/>
<dbReference type="PANTHER" id="PTHR11733:SF7">
    <property type="entry name" value="NEPRILYSIN METALLOPEPTIDASE FAMILY-RELATED"/>
    <property type="match status" value="1"/>
</dbReference>
<dbReference type="Reactome" id="R-CEL-6798695">
    <property type="pathway name" value="Neutrophil degranulation"/>
</dbReference>
<sequence>MANQKNRGKNQKKKKSWKEVSLEIRKNEKFWVVLRILNGIIVVGLFTLYTFHFHSKSRVTPQFCESPQCIILAQELKAYSDTATKSCEDFYKATCENYKDHQALDRHRDCKKRKAVNKLVRGFLQRDESTFTSESESAIKLIFGKCDELSRNTSYLDIFKDIKKIGSWPVLEHNWKDSMFNLDDVIAKLVKLGSTDFGLFKLELRKLAFGHFAVFVSSKQEQNIHQLEKTILGILKANGIQQDRKELSDDLKDYSDFKNHLKEFYQEETYIEYRLYAGSIVENLGISSLTTQMALKSTGLDVFNHVNQRTLITNSSLFFGEENNLGMIIQKTPKRTLANFLIFHFIDVMTTDLANATKACKETLIDLLPRASIQVLSRNFVNEDAQDDMVKMAQDLKTKITEMIDNSPFFTKFHLVFDAEEQKKLIQKVKAIGIVTEYPQEVLDRDFERLNLTPSDSIYRTIQKLRRLRSEQLIEHLGGDLDPTDTRVWGSAHYDQTTNNLTIFAPIIDGPYFDTSYPNYVNQFLMGFILGRELGRSLDSVRIRKDEKGQTENWLKPESLKRFDEHLKCWAEKYDKSADPLKSESKGIRQIEGRYIQNEMFADFIGHEASWRAFMKLDVKNEEVLETFKVIKLRRMFFNVQALYFCRPPSGSTDWLSYQEHHQHYSFRVNGAFKNMPQFALAFECASDDDMNPQNKCSMF</sequence>
<dbReference type="WormBase" id="F18A12.5">
    <property type="protein sequence ID" value="CE35493"/>
    <property type="gene ID" value="WBGene00017554"/>
    <property type="gene designation" value="nep-9"/>
</dbReference>
<dbReference type="InterPro" id="IPR024079">
    <property type="entry name" value="MetalloPept_cat_dom_sf"/>
</dbReference>
<gene>
    <name evidence="11 13" type="primary">nep-9</name>
    <name evidence="11" type="ORF">CELE_F18A12.5</name>
    <name evidence="13" type="ORF">F18A12.5</name>
</gene>
<dbReference type="SUPFAM" id="SSF55486">
    <property type="entry name" value="Metalloproteases ('zincins'), catalytic domain"/>
    <property type="match status" value="1"/>
</dbReference>
<keyword evidence="4" id="KW-0479">Metal-binding</keyword>
<keyword evidence="3" id="KW-0645">Protease</keyword>
<evidence type="ECO:0000256" key="4">
    <source>
        <dbReference type="ARBA" id="ARBA00022723"/>
    </source>
</evidence>
<dbReference type="InterPro" id="IPR000718">
    <property type="entry name" value="Peptidase_M13"/>
</dbReference>
<dbReference type="PANTHER" id="PTHR11733">
    <property type="entry name" value="ZINC METALLOPROTEASE FAMILY M13 NEPRILYSIN-RELATED"/>
    <property type="match status" value="1"/>
</dbReference>
<proteinExistence type="inferred from homology"/>
<evidence type="ECO:0000256" key="8">
    <source>
        <dbReference type="SAM" id="Phobius"/>
    </source>
</evidence>